<reference evidence="1 2" key="1">
    <citation type="submission" date="2018-07" db="EMBL/GenBank/DDBJ databases">
        <title>A high quality draft genome assembly of the barn swallow (H. rustica rustica).</title>
        <authorList>
            <person name="Formenti G."/>
            <person name="Chiara M."/>
            <person name="Poveda L."/>
            <person name="Francoijs K.-J."/>
            <person name="Bonisoli-Alquati A."/>
            <person name="Canova L."/>
            <person name="Gianfranceschi L."/>
            <person name="Horner D.S."/>
            <person name="Saino N."/>
        </authorList>
    </citation>
    <scope>NUCLEOTIDE SEQUENCE [LARGE SCALE GENOMIC DNA]</scope>
    <source>
        <strain evidence="1">Chelidonia</strain>
        <tissue evidence="1">Blood</tissue>
    </source>
</reference>
<gene>
    <name evidence="1" type="ORF">DUI87_08283</name>
</gene>
<name>A0A3M0KXA9_HIRRU</name>
<dbReference type="EMBL" id="QRBI01000104">
    <property type="protein sequence ID" value="RMC16074.1"/>
    <property type="molecule type" value="Genomic_DNA"/>
</dbReference>
<evidence type="ECO:0000313" key="2">
    <source>
        <dbReference type="Proteomes" id="UP000269221"/>
    </source>
</evidence>
<sequence>MAQPAAEEACGCAAAPGDDGEEMNGRKVALITGITGQSWESRTLAGLCASLGEPICTPLPFRIMQIVLAFEHKLSSRCLQYAVDKLDTPEVMVKGETASCLSKMFLKLDYENGHIESTSE</sequence>
<keyword evidence="2" id="KW-1185">Reference proteome</keyword>
<proteinExistence type="predicted"/>
<evidence type="ECO:0000313" key="1">
    <source>
        <dbReference type="EMBL" id="RMC16074.1"/>
    </source>
</evidence>
<accession>A0A3M0KXA9</accession>
<comment type="caution">
    <text evidence="1">The sequence shown here is derived from an EMBL/GenBank/DDBJ whole genome shotgun (WGS) entry which is preliminary data.</text>
</comment>
<protein>
    <submittedName>
        <fullName evidence="1">Uncharacterized protein</fullName>
    </submittedName>
</protein>
<dbReference type="AlphaFoldDB" id="A0A3M0KXA9"/>
<dbReference type="STRING" id="333673.A0A3M0KXA9"/>
<dbReference type="Proteomes" id="UP000269221">
    <property type="component" value="Unassembled WGS sequence"/>
</dbReference>
<organism evidence="1 2">
    <name type="scientific">Hirundo rustica rustica</name>
    <dbReference type="NCBI Taxonomy" id="333673"/>
    <lineage>
        <taxon>Eukaryota</taxon>
        <taxon>Metazoa</taxon>
        <taxon>Chordata</taxon>
        <taxon>Craniata</taxon>
        <taxon>Vertebrata</taxon>
        <taxon>Euteleostomi</taxon>
        <taxon>Archelosauria</taxon>
        <taxon>Archosauria</taxon>
        <taxon>Dinosauria</taxon>
        <taxon>Saurischia</taxon>
        <taxon>Theropoda</taxon>
        <taxon>Coelurosauria</taxon>
        <taxon>Aves</taxon>
        <taxon>Neognathae</taxon>
        <taxon>Neoaves</taxon>
        <taxon>Telluraves</taxon>
        <taxon>Australaves</taxon>
        <taxon>Passeriformes</taxon>
        <taxon>Sylvioidea</taxon>
        <taxon>Hirundinidae</taxon>
        <taxon>Hirundo</taxon>
    </lineage>
</organism>